<dbReference type="STRING" id="1295009.MMINT_16540"/>
<sequence length="311" mass="35833">MTTILTDVPLEEIMSHAPPRGYPYLEEETLIYGCIKLARYDEILNASQQEYADNFNHHLNKLMNTDVDWHTYVVADDICPKIDARLFLFVYWYLTRGDNIAIYLDVDMPPFGPETMVSHIDISVKKPGMTPMWNCRKVSEDVIYHFTDSNNTAHLHDTTILERMAKDEYFDKNHFQTGRVPHDVLSLNELMKITGNCLTYTTVYDYDLVTSTLNLFGGICSDRETNALDMYVTPLELITSFEKYWAWKDCGWEGPPMTRGPSMYGNCLVRMYCLYSSSSVDELSKICINGEPIDNNQMGMVVLIDNKIPSR</sequence>
<dbReference type="InParanoid" id="R9TB64"/>
<dbReference type="Proteomes" id="UP000014070">
    <property type="component" value="Chromosome"/>
</dbReference>
<dbReference type="EMBL" id="CP005934">
    <property type="protein sequence ID" value="AGN26951.1"/>
    <property type="molecule type" value="Genomic_DNA"/>
</dbReference>
<reference evidence="1 2" key="1">
    <citation type="journal article" date="2013" name="Genome Announc.">
        <title>Genome sequence of 'Candidatus Methanomassiliicoccus intestinalis' Issoire-Mx1, a third thermoplasmatales-related methanogenic archaeon from human feces.</title>
        <authorList>
            <person name="Borrel G."/>
            <person name="Harris H.M."/>
            <person name="Parisot N."/>
            <person name="Gaci N."/>
            <person name="Tottey W."/>
            <person name="Mihajlovski A."/>
            <person name="Deane J."/>
            <person name="Gribaldo S."/>
            <person name="Bardot O."/>
            <person name="Peyretaillade E."/>
            <person name="Peyret P."/>
            <person name="O'Toole P.W."/>
            <person name="Brugere J.F."/>
        </authorList>
    </citation>
    <scope>NUCLEOTIDE SEQUENCE [LARGE SCALE GENOMIC DNA]</scope>
    <source>
        <strain evidence="1 2">Issoire-Mx1</strain>
    </source>
</reference>
<keyword evidence="2" id="KW-1185">Reference proteome</keyword>
<protein>
    <submittedName>
        <fullName evidence="1">Uncharacterized protein</fullName>
    </submittedName>
</protein>
<name>R9TB64_METII</name>
<dbReference type="RefSeq" id="WP_020449476.1">
    <property type="nucleotide sequence ID" value="NC_021353.1"/>
</dbReference>
<dbReference type="KEGG" id="mer:MMINT_16540"/>
<proteinExistence type="predicted"/>
<organism evidence="1 2">
    <name type="scientific">Methanomassiliicoccus intestinalis (strain Issoire-Mx1)</name>
    <dbReference type="NCBI Taxonomy" id="1295009"/>
    <lineage>
        <taxon>Archaea</taxon>
        <taxon>Methanobacteriati</taxon>
        <taxon>Thermoplasmatota</taxon>
        <taxon>Thermoplasmata</taxon>
        <taxon>Methanomassiliicoccales</taxon>
        <taxon>Methanomassiliicoccaceae</taxon>
        <taxon>Methanomassiliicoccus</taxon>
    </lineage>
</organism>
<dbReference type="HOGENOM" id="CLU_913998_0_0_2"/>
<evidence type="ECO:0000313" key="2">
    <source>
        <dbReference type="Proteomes" id="UP000014070"/>
    </source>
</evidence>
<evidence type="ECO:0000313" key="1">
    <source>
        <dbReference type="EMBL" id="AGN26951.1"/>
    </source>
</evidence>
<gene>
    <name evidence="1" type="ORF">MMINT_16540</name>
</gene>
<dbReference type="AlphaFoldDB" id="R9TB64"/>
<accession>R9TB64</accession>
<dbReference type="GeneID" id="41324019"/>